<dbReference type="GeneID" id="93962026"/>
<keyword evidence="2" id="KW-1133">Transmembrane helix</keyword>
<evidence type="ECO:0000256" key="2">
    <source>
        <dbReference type="SAM" id="Phobius"/>
    </source>
</evidence>
<reference evidence="3 5" key="1">
    <citation type="submission" date="2015-07" db="EMBL/GenBank/DDBJ databases">
        <title>Draft Genome Sequence of Streptomyces antibioticus, IMRU 3720 reveals insights in the evolution of actinomycin biosynthetic gene clusters in Streptomyces.</title>
        <authorList>
            <person name="Crnovcic I."/>
            <person name="Ruckert C."/>
            <person name="Kalinowksi J."/>
            <person name="Keller U."/>
        </authorList>
    </citation>
    <scope>NUCLEOTIDE SEQUENCE [LARGE SCALE GENOMIC DNA]</scope>
    <source>
        <strain evidence="3 5">DSM 41481</strain>
    </source>
</reference>
<keyword evidence="2" id="KW-0812">Transmembrane</keyword>
<evidence type="ECO:0000256" key="1">
    <source>
        <dbReference type="SAM" id="MobiDB-lite"/>
    </source>
</evidence>
<protein>
    <submittedName>
        <fullName evidence="4">Uncharacterized protein</fullName>
    </submittedName>
</protein>
<feature type="region of interest" description="Disordered" evidence="1">
    <location>
        <begin position="1"/>
        <end position="41"/>
    </location>
</feature>
<proteinExistence type="predicted"/>
<feature type="transmembrane region" description="Helical" evidence="2">
    <location>
        <begin position="49"/>
        <end position="69"/>
    </location>
</feature>
<organism evidence="4 6">
    <name type="scientific">Streptomyces antibioticus</name>
    <dbReference type="NCBI Taxonomy" id="1890"/>
    <lineage>
        <taxon>Bacteria</taxon>
        <taxon>Bacillati</taxon>
        <taxon>Actinomycetota</taxon>
        <taxon>Actinomycetes</taxon>
        <taxon>Kitasatosporales</taxon>
        <taxon>Streptomycetaceae</taxon>
        <taxon>Streptomyces</taxon>
    </lineage>
</organism>
<dbReference type="EMBL" id="LHQL01000011">
    <property type="protein sequence ID" value="OOQ49419.1"/>
    <property type="molecule type" value="Genomic_DNA"/>
</dbReference>
<name>A0AAE6YBG7_STRAT</name>
<dbReference type="EMBL" id="CP050692">
    <property type="protein sequence ID" value="QIT46377.1"/>
    <property type="molecule type" value="Genomic_DNA"/>
</dbReference>
<sequence>MPSHQPDDPFESRLSDALHHAGGSFDSPRTELTAAGARRGRRMQVQRRAAVAGSAAALALVGVGGALILPDDHAPDTRPASLAAGDRTAEKKTVSGDDLVRTLRELLPEGTFTAAETRGTDDELPPLVTGVFDDGEGPGALSLGLDRIAADGDEPIDPRALVLPCPEKGQGDMDSCTTELLSDGSALTVYQGYEYPDRRADTKAWGADLVTPAGYRVSLLEWNAPAEKGEPVSRPEPPLTVAQLKKVAGAEVWRGIIASLPVPEKPVSAGSGPSAQMPATVVMRKLALLLPKGLDRTAADSQEGFGSFVLDDGKGASLVQVNVQPGMSDVAGELFGADAETLPDGTRVTTRQVPGEKGGAGVVWWTVDTLRTDGLRVVVSAFNTGDQNKDATRAKPALTMKQLRDIALSARWTSDED</sequence>
<dbReference type="AlphaFoldDB" id="A0AAE6YBG7"/>
<evidence type="ECO:0000313" key="3">
    <source>
        <dbReference type="EMBL" id="OOQ49419.1"/>
    </source>
</evidence>
<accession>A0AAE6YBG7</accession>
<gene>
    <name evidence="3" type="ORF">AFM16_24560</name>
    <name evidence="4" type="ORF">HCX60_24980</name>
</gene>
<evidence type="ECO:0000313" key="4">
    <source>
        <dbReference type="EMBL" id="QIT46377.1"/>
    </source>
</evidence>
<dbReference type="RefSeq" id="WP_078634668.1">
    <property type="nucleotide sequence ID" value="NZ_CM007717.1"/>
</dbReference>
<feature type="compositionally biased region" description="Basic and acidic residues" evidence="1">
    <location>
        <begin position="1"/>
        <end position="19"/>
    </location>
</feature>
<evidence type="ECO:0000313" key="5">
    <source>
        <dbReference type="Proteomes" id="UP000190306"/>
    </source>
</evidence>
<evidence type="ECO:0000313" key="6">
    <source>
        <dbReference type="Proteomes" id="UP000502504"/>
    </source>
</evidence>
<dbReference type="Proteomes" id="UP000190306">
    <property type="component" value="Chromosome"/>
</dbReference>
<dbReference type="Proteomes" id="UP000502504">
    <property type="component" value="Chromosome"/>
</dbReference>
<reference evidence="4 6" key="2">
    <citation type="submission" date="2020-03" db="EMBL/GenBank/DDBJ databases">
        <title>Is there a link between lipid content and antibiotic production in Streptomyces?</title>
        <authorList>
            <person name="David M."/>
            <person name="Lejeune C."/>
            <person name="Abreu S."/>
            <person name="Thibessard A."/>
            <person name="Leblond P."/>
            <person name="Chaminade P."/>
            <person name="Virolle M.-J."/>
        </authorList>
    </citation>
    <scope>NUCLEOTIDE SEQUENCE [LARGE SCALE GENOMIC DNA]</scope>
    <source>
        <strain evidence="4 6">DSM 41481</strain>
    </source>
</reference>
<keyword evidence="2" id="KW-0472">Membrane</keyword>
<keyword evidence="5" id="KW-1185">Reference proteome</keyword>